<evidence type="ECO:0000256" key="1">
    <source>
        <dbReference type="SAM" id="Coils"/>
    </source>
</evidence>
<keyword evidence="1" id="KW-0175">Coiled coil</keyword>
<feature type="region of interest" description="Disordered" evidence="2">
    <location>
        <begin position="103"/>
        <end position="137"/>
    </location>
</feature>
<dbReference type="Proteomes" id="UP000266723">
    <property type="component" value="Unassembled WGS sequence"/>
</dbReference>
<gene>
    <name evidence="3" type="ORF">DY000_02053628</name>
</gene>
<evidence type="ECO:0000313" key="4">
    <source>
        <dbReference type="Proteomes" id="UP000266723"/>
    </source>
</evidence>
<organism evidence="3 4">
    <name type="scientific">Brassica cretica</name>
    <name type="common">Mustard</name>
    <dbReference type="NCBI Taxonomy" id="69181"/>
    <lineage>
        <taxon>Eukaryota</taxon>
        <taxon>Viridiplantae</taxon>
        <taxon>Streptophyta</taxon>
        <taxon>Embryophyta</taxon>
        <taxon>Tracheophyta</taxon>
        <taxon>Spermatophyta</taxon>
        <taxon>Magnoliopsida</taxon>
        <taxon>eudicotyledons</taxon>
        <taxon>Gunneridae</taxon>
        <taxon>Pentapetalae</taxon>
        <taxon>rosids</taxon>
        <taxon>malvids</taxon>
        <taxon>Brassicales</taxon>
        <taxon>Brassicaceae</taxon>
        <taxon>Brassiceae</taxon>
        <taxon>Brassica</taxon>
    </lineage>
</organism>
<evidence type="ECO:0000256" key="2">
    <source>
        <dbReference type="SAM" id="MobiDB-lite"/>
    </source>
</evidence>
<evidence type="ECO:0000313" key="3">
    <source>
        <dbReference type="EMBL" id="KAF3494330.1"/>
    </source>
</evidence>
<dbReference type="EMBL" id="QGKV02002055">
    <property type="protein sequence ID" value="KAF3494330.1"/>
    <property type="molecule type" value="Genomic_DNA"/>
</dbReference>
<feature type="region of interest" description="Disordered" evidence="2">
    <location>
        <begin position="328"/>
        <end position="374"/>
    </location>
</feature>
<feature type="compositionally biased region" description="Acidic residues" evidence="2">
    <location>
        <begin position="354"/>
        <end position="368"/>
    </location>
</feature>
<feature type="coiled-coil region" evidence="1">
    <location>
        <begin position="158"/>
        <end position="238"/>
    </location>
</feature>
<comment type="caution">
    <text evidence="3">The sequence shown here is derived from an EMBL/GenBank/DDBJ whole genome shotgun (WGS) entry which is preliminary data.</text>
</comment>
<keyword evidence="4" id="KW-1185">Reference proteome</keyword>
<reference evidence="3 4" key="1">
    <citation type="journal article" date="2020" name="BMC Genomics">
        <title>Intraspecific diversification of the crop wild relative Brassica cretica Lam. using demographic model selection.</title>
        <authorList>
            <person name="Kioukis A."/>
            <person name="Michalopoulou V.A."/>
            <person name="Briers L."/>
            <person name="Pirintsos S."/>
            <person name="Studholme D.J."/>
            <person name="Pavlidis P."/>
            <person name="Sarris P.F."/>
        </authorList>
    </citation>
    <scope>NUCLEOTIDE SEQUENCE [LARGE SCALE GENOMIC DNA]</scope>
    <source>
        <strain evidence="4">cv. PFS-1207/04</strain>
    </source>
</reference>
<accession>A0ABQ7A9G7</accession>
<name>A0ABQ7A9G7_BRACR</name>
<proteinExistence type="predicted"/>
<protein>
    <submittedName>
        <fullName evidence="3">Uncharacterized protein</fullName>
    </submittedName>
</protein>
<sequence>MGEANSALPTPATHEATPTFVAGFLSFKERLSRRSAGKEGGRIQPEVPAILYLPAMLTSARGNKSPGDAAPLAESATVSVQVPEEGDRPRAFRVLGLSASSAAPLTKSRKRTGAATETVKKRRCTAGAKGEPSGPLSQHRAKFVSLIDGMLSDCGSEIECLTRGLAESQEALKEAEAALKSTEAAHAAELSQLEVRVSDLERDLGKSASALFKLKKEKKSKASEVRRLQREIQNREESRTVVSRDDFHARLTRMAVLFDSLMAVREKDLALASVEGSLNEIHLLEGDMAPTLDSEEARLLSRKEELKASDGDFDSILSQLQFECTLTPCSGETEGQGPVAEEGGDVASGRGNDEAAEGGDGCEVEDEGGAPRSA</sequence>